<dbReference type="InterPro" id="IPR027417">
    <property type="entry name" value="P-loop_NTPase"/>
</dbReference>
<evidence type="ECO:0000313" key="5">
    <source>
        <dbReference type="EMBL" id="EOT64312.1"/>
    </source>
</evidence>
<gene>
    <name evidence="5" type="ORF">I585_03509</name>
    <name evidence="4" type="ORF">UAI_01911</name>
</gene>
<dbReference type="SMART" id="SM00382">
    <property type="entry name" value="AAA"/>
    <property type="match status" value="1"/>
</dbReference>
<comment type="caution">
    <text evidence="4">The sequence shown here is derived from an EMBL/GenBank/DDBJ whole genome shotgun (WGS) entry which is preliminary data.</text>
</comment>
<accession>R2RP82</accession>
<reference evidence="5 7" key="2">
    <citation type="submission" date="2013-03" db="EMBL/GenBank/DDBJ databases">
        <title>The Genome Sequence of Enterococcus malodoratus ATCC_43197 (PacBio/Illumina hybrid assembly).</title>
        <authorList>
            <consortium name="The Broad Institute Genomics Platform"/>
            <consortium name="The Broad Institute Genome Sequencing Center for Infectious Disease"/>
            <person name="Earl A."/>
            <person name="Russ C."/>
            <person name="Gilmore M."/>
            <person name="Surin D."/>
            <person name="Walker B."/>
            <person name="Young S."/>
            <person name="Zeng Q."/>
            <person name="Gargeya S."/>
            <person name="Fitzgerald M."/>
            <person name="Haas B."/>
            <person name="Abouelleil A."/>
            <person name="Allen A.W."/>
            <person name="Alvarado L."/>
            <person name="Arachchi H.M."/>
            <person name="Berlin A.M."/>
            <person name="Chapman S.B."/>
            <person name="Gainer-Dewar J."/>
            <person name="Goldberg J."/>
            <person name="Griggs A."/>
            <person name="Gujja S."/>
            <person name="Hansen M."/>
            <person name="Howarth C."/>
            <person name="Imamovic A."/>
            <person name="Ireland A."/>
            <person name="Larimer J."/>
            <person name="McCowan C."/>
            <person name="Murphy C."/>
            <person name="Pearson M."/>
            <person name="Poon T.W."/>
            <person name="Priest M."/>
            <person name="Roberts A."/>
            <person name="Saif S."/>
            <person name="Shea T."/>
            <person name="Sisk P."/>
            <person name="Sykes S."/>
            <person name="Wortman J."/>
            <person name="Nusbaum C."/>
            <person name="Birren B."/>
        </authorList>
    </citation>
    <scope>NUCLEOTIDE SEQUENCE [LARGE SCALE GENOMIC DNA]</scope>
    <source>
        <strain evidence="5 7">ATCC 43197</strain>
    </source>
</reference>
<dbReference type="EMBL" id="AJAK01000014">
    <property type="protein sequence ID" value="EOH77824.1"/>
    <property type="molecule type" value="Genomic_DNA"/>
</dbReference>
<dbReference type="GO" id="GO:0005524">
    <property type="term" value="F:ATP binding"/>
    <property type="evidence" value="ECO:0007669"/>
    <property type="project" value="UniProtKB-KW"/>
</dbReference>
<dbReference type="SUPFAM" id="SSF52540">
    <property type="entry name" value="P-loop containing nucleoside triphosphate hydrolases"/>
    <property type="match status" value="1"/>
</dbReference>
<dbReference type="GeneID" id="79785858"/>
<dbReference type="InterPro" id="IPR003593">
    <property type="entry name" value="AAA+_ATPase"/>
</dbReference>
<dbReference type="PANTHER" id="PTHR43582">
    <property type="entry name" value="LINEARMYCIN RESISTANCE ATP-BINDING PROTEIN LNRL"/>
    <property type="match status" value="1"/>
</dbReference>
<sequence length="309" mass="35168">MIKIENLVKHYGKFKALDHLDLQVEKGDILGLLGPNGSGKSTTINCVLSLLSYDSGSIKIFGEEMGPEKYNIKQKIGVVPQEIALFEELNVTDNIQYFCGLYIQEKAKREQYVEEVIQLVGLEEFRKFYPKQLSGGLKRRLNIACGIVHKPELIFLDEPTVAVDPQSRNKILDSIKELNRQGATIVYTTHYMEEVEILCNNIVIIDQGKVIAEGTKEQLKNRVRENEKLVIEAPGLREEQIQLIGKMSNVIEAVYDETYLTVTTKAMKETLLPILNYFEIEKISYTNIHTLEATLNDVFLEITGKELRD</sequence>
<evidence type="ECO:0000313" key="6">
    <source>
        <dbReference type="Proteomes" id="UP000013783"/>
    </source>
</evidence>
<dbReference type="PATRIC" id="fig|1158601.3.peg.1879"/>
<evidence type="ECO:0000256" key="1">
    <source>
        <dbReference type="ARBA" id="ARBA00022741"/>
    </source>
</evidence>
<dbReference type="Gene3D" id="3.40.50.300">
    <property type="entry name" value="P-loop containing nucleotide triphosphate hydrolases"/>
    <property type="match status" value="1"/>
</dbReference>
<dbReference type="PANTHER" id="PTHR43582:SF2">
    <property type="entry name" value="LINEARMYCIN RESISTANCE ATP-BINDING PROTEIN LNRL"/>
    <property type="match status" value="1"/>
</dbReference>
<dbReference type="RefSeq" id="WP_010740747.1">
    <property type="nucleotide sequence ID" value="NZ_KB946250.1"/>
</dbReference>
<keyword evidence="1" id="KW-0547">Nucleotide-binding</keyword>
<proteinExistence type="predicted"/>
<dbReference type="EMBL" id="ASWA01000004">
    <property type="protein sequence ID" value="EOT64312.1"/>
    <property type="molecule type" value="Genomic_DNA"/>
</dbReference>
<evidence type="ECO:0000313" key="4">
    <source>
        <dbReference type="EMBL" id="EOH77824.1"/>
    </source>
</evidence>
<evidence type="ECO:0000259" key="3">
    <source>
        <dbReference type="PROSITE" id="PS50893"/>
    </source>
</evidence>
<dbReference type="PROSITE" id="PS50893">
    <property type="entry name" value="ABC_TRANSPORTER_2"/>
    <property type="match status" value="1"/>
</dbReference>
<dbReference type="Pfam" id="PF00005">
    <property type="entry name" value="ABC_tran"/>
    <property type="match status" value="1"/>
</dbReference>
<dbReference type="GO" id="GO:0016887">
    <property type="term" value="F:ATP hydrolysis activity"/>
    <property type="evidence" value="ECO:0007669"/>
    <property type="project" value="InterPro"/>
</dbReference>
<dbReference type="Proteomes" id="UP000013783">
    <property type="component" value="Unassembled WGS sequence"/>
</dbReference>
<dbReference type="eggNOG" id="COG1131">
    <property type="taxonomic scope" value="Bacteria"/>
</dbReference>
<dbReference type="AlphaFoldDB" id="R2RP82"/>
<dbReference type="Proteomes" id="UP000014148">
    <property type="component" value="Unassembled WGS sequence"/>
</dbReference>
<keyword evidence="2" id="KW-0067">ATP-binding</keyword>
<name>R2RP82_9ENTE</name>
<evidence type="ECO:0000256" key="2">
    <source>
        <dbReference type="ARBA" id="ARBA00022840"/>
    </source>
</evidence>
<feature type="domain" description="ABC transporter" evidence="3">
    <location>
        <begin position="2"/>
        <end position="232"/>
    </location>
</feature>
<dbReference type="OrthoDB" id="9804819at2"/>
<evidence type="ECO:0000313" key="7">
    <source>
        <dbReference type="Proteomes" id="UP000014148"/>
    </source>
</evidence>
<keyword evidence="7" id="KW-1185">Reference proteome</keyword>
<protein>
    <recommendedName>
        <fullName evidence="3">ABC transporter domain-containing protein</fullName>
    </recommendedName>
</protein>
<dbReference type="STRING" id="71451.RV07_GL002530"/>
<organism evidence="4 6">
    <name type="scientific">Enterococcus malodoratus ATCC 43197</name>
    <dbReference type="NCBI Taxonomy" id="1158601"/>
    <lineage>
        <taxon>Bacteria</taxon>
        <taxon>Bacillati</taxon>
        <taxon>Bacillota</taxon>
        <taxon>Bacilli</taxon>
        <taxon>Lactobacillales</taxon>
        <taxon>Enterococcaceae</taxon>
        <taxon>Enterococcus</taxon>
    </lineage>
</organism>
<dbReference type="InterPro" id="IPR003439">
    <property type="entry name" value="ABC_transporter-like_ATP-bd"/>
</dbReference>
<reference evidence="4 6" key="1">
    <citation type="submission" date="2013-02" db="EMBL/GenBank/DDBJ databases">
        <title>The Genome Sequence of Enterococcus malodoratus ATCC_43197.</title>
        <authorList>
            <consortium name="The Broad Institute Genome Sequencing Platform"/>
            <consortium name="The Broad Institute Genome Sequencing Center for Infectious Disease"/>
            <person name="Earl A.M."/>
            <person name="Gilmore M.S."/>
            <person name="Lebreton F."/>
            <person name="Walker B."/>
            <person name="Young S.K."/>
            <person name="Zeng Q."/>
            <person name="Gargeya S."/>
            <person name="Fitzgerald M."/>
            <person name="Haas B."/>
            <person name="Abouelleil A."/>
            <person name="Alvarado L."/>
            <person name="Arachchi H.M."/>
            <person name="Berlin A.M."/>
            <person name="Chapman S.B."/>
            <person name="Dewar J."/>
            <person name="Goldberg J."/>
            <person name="Griggs A."/>
            <person name="Gujja S."/>
            <person name="Hansen M."/>
            <person name="Howarth C."/>
            <person name="Imamovic A."/>
            <person name="Larimer J."/>
            <person name="McCowan C."/>
            <person name="Murphy C."/>
            <person name="Neiman D."/>
            <person name="Pearson M."/>
            <person name="Priest M."/>
            <person name="Roberts A."/>
            <person name="Saif S."/>
            <person name="Shea T."/>
            <person name="Sisk P."/>
            <person name="Sykes S."/>
            <person name="Wortman J."/>
            <person name="Nusbaum C."/>
            <person name="Birren B."/>
        </authorList>
    </citation>
    <scope>NUCLEOTIDE SEQUENCE [LARGE SCALE GENOMIC DNA]</scope>
    <source>
        <strain evidence="4 6">ATCC 43197</strain>
    </source>
</reference>